<keyword evidence="2" id="KW-1185">Reference proteome</keyword>
<name>W9R3K8_9ROSA</name>
<evidence type="ECO:0000313" key="1">
    <source>
        <dbReference type="EMBL" id="EXB53802.1"/>
    </source>
</evidence>
<gene>
    <name evidence="1" type="ORF">L484_006291</name>
</gene>
<accession>W9R3K8</accession>
<protein>
    <submittedName>
        <fullName evidence="1">Uncharacterized protein</fullName>
    </submittedName>
</protein>
<sequence>MLERSRYGGERGEETVVAERRRLVWRHFPPSYSSLFYLSEIPRLVFRFEPLAPAFTWKPIPKP</sequence>
<dbReference type="Proteomes" id="UP000030645">
    <property type="component" value="Unassembled WGS sequence"/>
</dbReference>
<proteinExistence type="predicted"/>
<reference evidence="2" key="1">
    <citation type="submission" date="2013-01" db="EMBL/GenBank/DDBJ databases">
        <title>Draft Genome Sequence of a Mulberry Tree, Morus notabilis C.K. Schneid.</title>
        <authorList>
            <person name="He N."/>
            <person name="Zhao S."/>
        </authorList>
    </citation>
    <scope>NUCLEOTIDE SEQUENCE</scope>
</reference>
<dbReference type="EMBL" id="KE344120">
    <property type="protein sequence ID" value="EXB53802.1"/>
    <property type="molecule type" value="Genomic_DNA"/>
</dbReference>
<dbReference type="AlphaFoldDB" id="W9R3K8"/>
<evidence type="ECO:0000313" key="2">
    <source>
        <dbReference type="Proteomes" id="UP000030645"/>
    </source>
</evidence>
<organism evidence="1 2">
    <name type="scientific">Morus notabilis</name>
    <dbReference type="NCBI Taxonomy" id="981085"/>
    <lineage>
        <taxon>Eukaryota</taxon>
        <taxon>Viridiplantae</taxon>
        <taxon>Streptophyta</taxon>
        <taxon>Embryophyta</taxon>
        <taxon>Tracheophyta</taxon>
        <taxon>Spermatophyta</taxon>
        <taxon>Magnoliopsida</taxon>
        <taxon>eudicotyledons</taxon>
        <taxon>Gunneridae</taxon>
        <taxon>Pentapetalae</taxon>
        <taxon>rosids</taxon>
        <taxon>fabids</taxon>
        <taxon>Rosales</taxon>
        <taxon>Moraceae</taxon>
        <taxon>Moreae</taxon>
        <taxon>Morus</taxon>
    </lineage>
</organism>